<dbReference type="PANTHER" id="PTHR33240">
    <property type="entry name" value="OS08G0508500 PROTEIN"/>
    <property type="match status" value="1"/>
</dbReference>
<dbReference type="AlphaFoldDB" id="A0AAV3P6T7"/>
<reference evidence="1 2" key="1">
    <citation type="submission" date="2024-01" db="EMBL/GenBank/DDBJ databases">
        <title>The complete chloroplast genome sequence of Lithospermum erythrorhizon: insights into the phylogenetic relationship among Boraginaceae species and the maternal lineages of purple gromwells.</title>
        <authorList>
            <person name="Okada T."/>
            <person name="Watanabe K."/>
        </authorList>
    </citation>
    <scope>NUCLEOTIDE SEQUENCE [LARGE SCALE GENOMIC DNA]</scope>
</reference>
<dbReference type="CDD" id="cd00303">
    <property type="entry name" value="retropepsin_like"/>
    <property type="match status" value="1"/>
</dbReference>
<keyword evidence="2" id="KW-1185">Reference proteome</keyword>
<gene>
    <name evidence="1" type="ORF">LIER_06867</name>
</gene>
<dbReference type="InterPro" id="IPR021109">
    <property type="entry name" value="Peptidase_aspartic_dom_sf"/>
</dbReference>
<dbReference type="Proteomes" id="UP001454036">
    <property type="component" value="Unassembled WGS sequence"/>
</dbReference>
<sequence>MLVDTGSSVHILFLDAYLKLGMSRAQIRPVATPLVRFTGDAVSSLGVSNLMVTMGKHPQQATKMVEFTIVDIADGAYNGIIGRPTLSQFEAVVSPVHLKLKFPTQHGTGEMQGSQERARGCYLASTNRINAQVEGGGRRVPN</sequence>
<evidence type="ECO:0000313" key="2">
    <source>
        <dbReference type="Proteomes" id="UP001454036"/>
    </source>
</evidence>
<dbReference type="SUPFAM" id="SSF50630">
    <property type="entry name" value="Acid proteases"/>
    <property type="match status" value="1"/>
</dbReference>
<dbReference type="PANTHER" id="PTHR33240:SF15">
    <property type="entry name" value="GAG-PRO-LIKE PROTEIN"/>
    <property type="match status" value="1"/>
</dbReference>
<accession>A0AAV3P6T7</accession>
<dbReference type="EMBL" id="BAABME010001024">
    <property type="protein sequence ID" value="GAA0147076.1"/>
    <property type="molecule type" value="Genomic_DNA"/>
</dbReference>
<comment type="caution">
    <text evidence="1">The sequence shown here is derived from an EMBL/GenBank/DDBJ whole genome shotgun (WGS) entry which is preliminary data.</text>
</comment>
<organism evidence="1 2">
    <name type="scientific">Lithospermum erythrorhizon</name>
    <name type="common">Purple gromwell</name>
    <name type="synonym">Lithospermum officinale var. erythrorhizon</name>
    <dbReference type="NCBI Taxonomy" id="34254"/>
    <lineage>
        <taxon>Eukaryota</taxon>
        <taxon>Viridiplantae</taxon>
        <taxon>Streptophyta</taxon>
        <taxon>Embryophyta</taxon>
        <taxon>Tracheophyta</taxon>
        <taxon>Spermatophyta</taxon>
        <taxon>Magnoliopsida</taxon>
        <taxon>eudicotyledons</taxon>
        <taxon>Gunneridae</taxon>
        <taxon>Pentapetalae</taxon>
        <taxon>asterids</taxon>
        <taxon>lamiids</taxon>
        <taxon>Boraginales</taxon>
        <taxon>Boraginaceae</taxon>
        <taxon>Boraginoideae</taxon>
        <taxon>Lithospermeae</taxon>
        <taxon>Lithospermum</taxon>
    </lineage>
</organism>
<evidence type="ECO:0000313" key="1">
    <source>
        <dbReference type="EMBL" id="GAA0147076.1"/>
    </source>
</evidence>
<protein>
    <submittedName>
        <fullName evidence="1">Uncharacterized protein</fullName>
    </submittedName>
</protein>
<proteinExistence type="predicted"/>
<name>A0AAV3P6T7_LITER</name>
<dbReference type="Gene3D" id="2.40.70.10">
    <property type="entry name" value="Acid Proteases"/>
    <property type="match status" value="1"/>
</dbReference>